<accession>V9KRH9</accession>
<dbReference type="CTD" id="27141"/>
<dbReference type="KEGG" id="cmk:103173663"/>
<dbReference type="GeneID" id="103173663"/>
<reference evidence="4" key="1">
    <citation type="journal article" date="2014" name="Nature">
        <title>Elephant shark genome provides unique insights into gnathostome evolution.</title>
        <authorList>
            <consortium name="International Elephant Shark Genome Sequencing Consortium"/>
            <person name="Venkatesh B."/>
            <person name="Lee A.P."/>
            <person name="Ravi V."/>
            <person name="Maurya A.K."/>
            <person name="Lian M.M."/>
            <person name="Swann J.B."/>
            <person name="Ohta Y."/>
            <person name="Flajnik M.F."/>
            <person name="Sutoh Y."/>
            <person name="Kasahara M."/>
            <person name="Hoon S."/>
            <person name="Gangu V."/>
            <person name="Roy S.W."/>
            <person name="Irimia M."/>
            <person name="Korzh V."/>
            <person name="Kondrychyn I."/>
            <person name="Lim Z.W."/>
            <person name="Tay B.H."/>
            <person name="Tohari S."/>
            <person name="Kong K.W."/>
            <person name="Ho S."/>
            <person name="Lorente-Galdos B."/>
            <person name="Quilez J."/>
            <person name="Marques-Bonet T."/>
            <person name="Raney B.J."/>
            <person name="Ingham P.W."/>
            <person name="Tay A."/>
            <person name="Hillier L.W."/>
            <person name="Minx P."/>
            <person name="Boehm T."/>
            <person name="Wilson R.K."/>
            <person name="Brenner S."/>
            <person name="Warren W.C."/>
        </authorList>
    </citation>
    <scope>NUCLEOTIDE SEQUENCE</scope>
    <source>
        <tissue evidence="4">Intestine</tissue>
    </source>
</reference>
<evidence type="ECO:0000313" key="4">
    <source>
        <dbReference type="EMBL" id="AFP00984.1"/>
    </source>
</evidence>
<evidence type="ECO:0000259" key="3">
    <source>
        <dbReference type="PROSITE" id="PS51135"/>
    </source>
</evidence>
<dbReference type="PANTHER" id="PTHR12306">
    <property type="entry name" value="CELL DEATH ACTIVATOR CIDE"/>
    <property type="match status" value="1"/>
</dbReference>
<dbReference type="PANTHER" id="PTHR12306:SF10">
    <property type="entry name" value="LIPID TRANSFERASE CIDEB"/>
    <property type="match status" value="1"/>
</dbReference>
<sequence>MEFAKDYFSSSASSIMRSVSSVGSEMSRRVWALSLPQRPFRVCNHDRSLRTGVIAGSLNELISKASDSLSVSAPFCLALDEDGTMVDSEEFFSHLEDNTTFIILQKGQRWTFPQEGAVSQTLGRRSNRSKDIARITFDVYKLNPKDLFGSLNVKATFYGIYSMTVDIKCLGPKKVLREMLRVVSVVMQTVGCVLLSTSTIIRRIVEGNELRHRMEE</sequence>
<dbReference type="SMART" id="SM00266">
    <property type="entry name" value="CAD"/>
    <property type="match status" value="1"/>
</dbReference>
<proteinExistence type="evidence at transcript level"/>
<organism evidence="4">
    <name type="scientific">Callorhinchus milii</name>
    <name type="common">Ghost shark</name>
    <dbReference type="NCBI Taxonomy" id="7868"/>
    <lineage>
        <taxon>Eukaryota</taxon>
        <taxon>Metazoa</taxon>
        <taxon>Chordata</taxon>
        <taxon>Craniata</taxon>
        <taxon>Vertebrata</taxon>
        <taxon>Chondrichthyes</taxon>
        <taxon>Holocephali</taxon>
        <taxon>Chimaeriformes</taxon>
        <taxon>Callorhinchidae</taxon>
        <taxon>Callorhinchus</taxon>
    </lineage>
</organism>
<dbReference type="Pfam" id="PF02017">
    <property type="entry name" value="CIDE-N"/>
    <property type="match status" value="1"/>
</dbReference>
<dbReference type="SUPFAM" id="SSF54277">
    <property type="entry name" value="CAD &amp; PB1 domains"/>
    <property type="match status" value="1"/>
</dbReference>
<dbReference type="GO" id="GO:0006915">
    <property type="term" value="P:apoptotic process"/>
    <property type="evidence" value="ECO:0007669"/>
    <property type="project" value="UniProtKB-UniRule"/>
</dbReference>
<keyword evidence="1 2" id="KW-0053">Apoptosis</keyword>
<dbReference type="Gene3D" id="3.10.20.10">
    <property type="match status" value="1"/>
</dbReference>
<name>V9KRH9_CALMI</name>
<dbReference type="EMBL" id="JW868466">
    <property type="protein sequence ID" value="AFP00984.1"/>
    <property type="molecule type" value="mRNA"/>
</dbReference>
<evidence type="ECO:0000256" key="1">
    <source>
        <dbReference type="ARBA" id="ARBA00022703"/>
    </source>
</evidence>
<dbReference type="RefSeq" id="XP_042202360.1">
    <property type="nucleotide sequence ID" value="XM_042346426.1"/>
</dbReference>
<dbReference type="GO" id="GO:0042981">
    <property type="term" value="P:regulation of apoptotic process"/>
    <property type="evidence" value="ECO:0007669"/>
    <property type="project" value="TreeGrafter"/>
</dbReference>
<dbReference type="InterPro" id="IPR003508">
    <property type="entry name" value="CIDE-N_dom"/>
</dbReference>
<dbReference type="AlphaFoldDB" id="V9KRH9"/>
<dbReference type="PROSITE" id="PS51135">
    <property type="entry name" value="CIDE_N"/>
    <property type="match status" value="1"/>
</dbReference>
<dbReference type="OrthoDB" id="6475906at2759"/>
<feature type="domain" description="CIDE-N" evidence="3">
    <location>
        <begin position="36"/>
        <end position="112"/>
    </location>
</feature>
<protein>
    <submittedName>
        <fullName evidence="4">Cell death activator CIDE-B-like protein</fullName>
    </submittedName>
</protein>
<evidence type="ECO:0000256" key="2">
    <source>
        <dbReference type="PROSITE-ProRule" id="PRU00447"/>
    </source>
</evidence>